<dbReference type="SMART" id="SM00612">
    <property type="entry name" value="Kelch"/>
    <property type="match status" value="3"/>
</dbReference>
<name>A0AAY4BS04_9TELE</name>
<dbReference type="Gene3D" id="2.120.10.80">
    <property type="entry name" value="Kelch-type beta propeller"/>
    <property type="match status" value="2"/>
</dbReference>
<protein>
    <recommendedName>
        <fullName evidence="6">Kelch repeat-containing protein</fullName>
    </recommendedName>
</protein>
<dbReference type="Proteomes" id="UP000694580">
    <property type="component" value="Chromosome 1"/>
</dbReference>
<keyword evidence="5" id="KW-1185">Reference proteome</keyword>
<dbReference type="Pfam" id="PF13415">
    <property type="entry name" value="Beta-prop_FBX42"/>
    <property type="match status" value="1"/>
</dbReference>
<dbReference type="RefSeq" id="XP_028848545.1">
    <property type="nucleotide sequence ID" value="XM_028992712.1"/>
</dbReference>
<evidence type="ECO:0000256" key="1">
    <source>
        <dbReference type="ARBA" id="ARBA00022441"/>
    </source>
</evidence>
<reference evidence="4" key="2">
    <citation type="submission" date="2025-08" db="UniProtKB">
        <authorList>
            <consortium name="Ensembl"/>
        </authorList>
    </citation>
    <scope>IDENTIFICATION</scope>
</reference>
<evidence type="ECO:0000313" key="5">
    <source>
        <dbReference type="Proteomes" id="UP000694580"/>
    </source>
</evidence>
<evidence type="ECO:0000313" key="4">
    <source>
        <dbReference type="Ensembl" id="ENSDCDP00010023678.1"/>
    </source>
</evidence>
<evidence type="ECO:0000256" key="2">
    <source>
        <dbReference type="ARBA" id="ARBA00022737"/>
    </source>
</evidence>
<evidence type="ECO:0000256" key="3">
    <source>
        <dbReference type="SAM" id="MobiDB-lite"/>
    </source>
</evidence>
<dbReference type="SUPFAM" id="SSF117281">
    <property type="entry name" value="Kelch motif"/>
    <property type="match status" value="1"/>
</dbReference>
<reference evidence="4 5" key="1">
    <citation type="submission" date="2020-06" db="EMBL/GenBank/DDBJ databases">
        <authorList>
            <consortium name="Wellcome Sanger Institute Data Sharing"/>
        </authorList>
    </citation>
    <scope>NUCLEOTIDE SEQUENCE [LARGE SCALE GENOMIC DNA]</scope>
</reference>
<dbReference type="AlphaFoldDB" id="A0AAY4BS04"/>
<dbReference type="PANTHER" id="PTHR46093:SF19">
    <property type="entry name" value="RAB9 EFFECTOR PROTEIN WITH KELCH MOTIFS-LIKE"/>
    <property type="match status" value="1"/>
</dbReference>
<dbReference type="PANTHER" id="PTHR46093">
    <property type="entry name" value="ACYL-COA-BINDING DOMAIN-CONTAINING PROTEIN 5"/>
    <property type="match status" value="1"/>
</dbReference>
<reference evidence="4" key="3">
    <citation type="submission" date="2025-09" db="UniProtKB">
        <authorList>
            <consortium name="Ensembl"/>
        </authorList>
    </citation>
    <scope>IDENTIFICATION</scope>
</reference>
<gene>
    <name evidence="4" type="primary">krcp</name>
</gene>
<sequence length="539" mass="58640">MDGFSIYALFGLDEAPREVLGVGKSGRGSVAVPASVQQVVLFTRGRWGSCTCVTAELRDAEKNPLLSAKLTPLNKSLCWEYWEDGVWSSGATVTVKVGQGGMSKDGVSDAELTVSRKEVTPQGSVGPRVAREAHGKRKRKQEVQEDDGPGQENLCPNGAASENTPHRRGSKTLRGSLFPQGDENSGPGASARTPQTQKPKGRQGKTPTQTAPLDSPSGRWGHTLCPIDPQTAILIGGQGSRMHFCKDPMWKLCTEDLSWVPAETLAEGPTPEARIGHTATYDPESRRIFVFGGSKNKKWFNDMHILDTQSWRWSMVEAQGKVPPLAYHSCSLFRGELFVFGGVFPCPNPEPDGCSDSIYIFSPEMAIWYQPIVTGERPAPRSGHSACVIQGKIFIFGGWDTPVCFNDMNMLDLGLMEFSTVKTYGTPPSPRSWHGCALLSDSRFLVHGGYNGNNALNDTFIFNTDTSSWTTVVHSRLSSVPRAGHSIITMSTSSLEGPVAEQDQDSECTPQTLLIFGGGDNEGSFFSDLITMPLEELRD</sequence>
<dbReference type="GeneTree" id="ENSGT00940000166766"/>
<evidence type="ECO:0008006" key="6">
    <source>
        <dbReference type="Google" id="ProtNLM"/>
    </source>
</evidence>
<dbReference type="GeneID" id="114797701"/>
<proteinExistence type="predicted"/>
<keyword evidence="1" id="KW-0880">Kelch repeat</keyword>
<dbReference type="InterPro" id="IPR015915">
    <property type="entry name" value="Kelch-typ_b-propeller"/>
</dbReference>
<dbReference type="Ensembl" id="ENSDCDT00010029067.1">
    <property type="protein sequence ID" value="ENSDCDP00010023678.1"/>
    <property type="gene ID" value="ENSDCDG00010014799.1"/>
</dbReference>
<keyword evidence="2" id="KW-0677">Repeat</keyword>
<feature type="region of interest" description="Disordered" evidence="3">
    <location>
        <begin position="98"/>
        <end position="222"/>
    </location>
</feature>
<dbReference type="InterPro" id="IPR006652">
    <property type="entry name" value="Kelch_1"/>
</dbReference>
<accession>A0AAY4BS04</accession>
<organism evidence="4 5">
    <name type="scientific">Denticeps clupeoides</name>
    <name type="common">denticle herring</name>
    <dbReference type="NCBI Taxonomy" id="299321"/>
    <lineage>
        <taxon>Eukaryota</taxon>
        <taxon>Metazoa</taxon>
        <taxon>Chordata</taxon>
        <taxon>Craniata</taxon>
        <taxon>Vertebrata</taxon>
        <taxon>Euteleostomi</taxon>
        <taxon>Actinopterygii</taxon>
        <taxon>Neopterygii</taxon>
        <taxon>Teleostei</taxon>
        <taxon>Clupei</taxon>
        <taxon>Clupeiformes</taxon>
        <taxon>Denticipitoidei</taxon>
        <taxon>Denticipitidae</taxon>
        <taxon>Denticeps</taxon>
    </lineage>
</organism>